<evidence type="ECO:0000313" key="4">
    <source>
        <dbReference type="Proteomes" id="UP001194580"/>
    </source>
</evidence>
<organism evidence="3 4">
    <name type="scientific">Linnemannia exigua</name>
    <dbReference type="NCBI Taxonomy" id="604196"/>
    <lineage>
        <taxon>Eukaryota</taxon>
        <taxon>Fungi</taxon>
        <taxon>Fungi incertae sedis</taxon>
        <taxon>Mucoromycota</taxon>
        <taxon>Mortierellomycotina</taxon>
        <taxon>Mortierellomycetes</taxon>
        <taxon>Mortierellales</taxon>
        <taxon>Mortierellaceae</taxon>
        <taxon>Linnemannia</taxon>
    </lineage>
</organism>
<feature type="domain" description="Large ribosomal subunit protein mL59" evidence="2">
    <location>
        <begin position="84"/>
        <end position="200"/>
    </location>
</feature>
<evidence type="ECO:0000313" key="3">
    <source>
        <dbReference type="EMBL" id="KAG0271757.1"/>
    </source>
</evidence>
<dbReference type="EMBL" id="JAAAIL010001068">
    <property type="protein sequence ID" value="KAG0271757.1"/>
    <property type="molecule type" value="Genomic_DNA"/>
</dbReference>
<dbReference type="AlphaFoldDB" id="A0AAD4D8C2"/>
<name>A0AAD4D8C2_9FUNG</name>
<feature type="region of interest" description="Disordered" evidence="1">
    <location>
        <begin position="71"/>
        <end position="91"/>
    </location>
</feature>
<proteinExistence type="predicted"/>
<protein>
    <recommendedName>
        <fullName evidence="2">Large ribosomal subunit protein mL59 domain-containing protein</fullName>
    </recommendedName>
</protein>
<evidence type="ECO:0000259" key="2">
    <source>
        <dbReference type="Pfam" id="PF18126"/>
    </source>
</evidence>
<feature type="region of interest" description="Disordered" evidence="1">
    <location>
        <begin position="155"/>
        <end position="179"/>
    </location>
</feature>
<comment type="caution">
    <text evidence="3">The sequence shown here is derived from an EMBL/GenBank/DDBJ whole genome shotgun (WGS) entry which is preliminary data.</text>
</comment>
<dbReference type="Proteomes" id="UP001194580">
    <property type="component" value="Unassembled WGS sequence"/>
</dbReference>
<reference evidence="3" key="1">
    <citation type="journal article" date="2020" name="Fungal Divers.">
        <title>Resolving the Mortierellaceae phylogeny through synthesis of multi-gene phylogenetics and phylogenomics.</title>
        <authorList>
            <person name="Vandepol N."/>
            <person name="Liber J."/>
            <person name="Desiro A."/>
            <person name="Na H."/>
            <person name="Kennedy M."/>
            <person name="Barry K."/>
            <person name="Grigoriev I.V."/>
            <person name="Miller A.N."/>
            <person name="O'Donnell K."/>
            <person name="Stajich J.E."/>
            <person name="Bonito G."/>
        </authorList>
    </citation>
    <scope>NUCLEOTIDE SEQUENCE</scope>
    <source>
        <strain evidence="3">NRRL 28262</strain>
    </source>
</reference>
<keyword evidence="4" id="KW-1185">Reference proteome</keyword>
<accession>A0AAD4D8C2</accession>
<feature type="compositionally biased region" description="Basic residues" evidence="1">
    <location>
        <begin position="169"/>
        <end position="179"/>
    </location>
</feature>
<feature type="compositionally biased region" description="Polar residues" evidence="1">
    <location>
        <begin position="71"/>
        <end position="87"/>
    </location>
</feature>
<sequence>MASPAAVVAMSSSTSSKQTAASLRKLMSHPMALNKTLTGLRVRPASDYAHQWVPVPGVATAKPKRILTPFTAGSATGSSPVSTTITQEGAAPSILTATGERTRMRWQQSKVSARVQADIRKKVARLERAGIALATHPETGAPIPAAQILNLPAPKPLSTKTVRMGKPDKGRKHDRTAPLRKAKIAKAISEMPKTIETWKKAKAAEKTKTKSTLPF</sequence>
<evidence type="ECO:0000256" key="1">
    <source>
        <dbReference type="SAM" id="MobiDB-lite"/>
    </source>
</evidence>
<dbReference type="Pfam" id="PF18126">
    <property type="entry name" value="Mitoc_mL59"/>
    <property type="match status" value="1"/>
</dbReference>
<gene>
    <name evidence="3" type="ORF">BGZ95_000379</name>
</gene>
<dbReference type="InterPro" id="IPR040922">
    <property type="entry name" value="Ribosomal_mL59_dom"/>
</dbReference>